<name>A0A0M3ISC4_ASCLU</name>
<evidence type="ECO:0000313" key="2">
    <source>
        <dbReference type="WBParaSite" id="ALUE_0002165201-mRNA-1"/>
    </source>
</evidence>
<keyword evidence="1" id="KW-1185">Reference proteome</keyword>
<dbReference type="WBParaSite" id="ALUE_0002165201-mRNA-1">
    <property type="protein sequence ID" value="ALUE_0002165201-mRNA-1"/>
    <property type="gene ID" value="ALUE_0002165201"/>
</dbReference>
<proteinExistence type="predicted"/>
<accession>A0A0M3ISC4</accession>
<organism evidence="1 2">
    <name type="scientific">Ascaris lumbricoides</name>
    <name type="common">Giant roundworm</name>
    <dbReference type="NCBI Taxonomy" id="6252"/>
    <lineage>
        <taxon>Eukaryota</taxon>
        <taxon>Metazoa</taxon>
        <taxon>Ecdysozoa</taxon>
        <taxon>Nematoda</taxon>
        <taxon>Chromadorea</taxon>
        <taxon>Rhabditida</taxon>
        <taxon>Spirurina</taxon>
        <taxon>Ascaridomorpha</taxon>
        <taxon>Ascaridoidea</taxon>
        <taxon>Ascarididae</taxon>
        <taxon>Ascaris</taxon>
    </lineage>
</organism>
<dbReference type="AlphaFoldDB" id="A0A0M3ISC4"/>
<sequence length="65" mass="7709">MDVLNIPASPYRRWLFAQPFSPAYPTTRSLRTHLFEFSFCDPCVIVSLPTTRYSYCQHLILRRLD</sequence>
<reference evidence="2" key="1">
    <citation type="submission" date="2017-02" db="UniProtKB">
        <authorList>
            <consortium name="WormBaseParasite"/>
        </authorList>
    </citation>
    <scope>IDENTIFICATION</scope>
</reference>
<dbReference type="Proteomes" id="UP000036681">
    <property type="component" value="Unplaced"/>
</dbReference>
<protein>
    <submittedName>
        <fullName evidence="2">Uncharacterized protein</fullName>
    </submittedName>
</protein>
<evidence type="ECO:0000313" key="1">
    <source>
        <dbReference type="Proteomes" id="UP000036681"/>
    </source>
</evidence>